<gene>
    <name evidence="3" type="ORF">VB774_18280</name>
</gene>
<evidence type="ECO:0000313" key="4">
    <source>
        <dbReference type="Proteomes" id="UP001301388"/>
    </source>
</evidence>
<feature type="compositionally biased region" description="Gly residues" evidence="1">
    <location>
        <begin position="356"/>
        <end position="371"/>
    </location>
</feature>
<dbReference type="InterPro" id="IPR001434">
    <property type="entry name" value="OmcB-like_DUF11"/>
</dbReference>
<dbReference type="PANTHER" id="PTHR34819:SF3">
    <property type="entry name" value="CELL SURFACE PROTEIN"/>
    <property type="match status" value="1"/>
</dbReference>
<feature type="domain" description="DUF11" evidence="2">
    <location>
        <begin position="568"/>
        <end position="687"/>
    </location>
</feature>
<feature type="region of interest" description="Disordered" evidence="1">
    <location>
        <begin position="322"/>
        <end position="380"/>
    </location>
</feature>
<dbReference type="RefSeq" id="WP_323262771.1">
    <property type="nucleotide sequence ID" value="NZ_JAYGIE010000093.1"/>
</dbReference>
<sequence>MNPRFNLPINIKKSIKKLISTCRRKWLPLLLACLFVFFSFFPIPFSQVFFSSTSSKISLPSLIEPVNAQATPALCAVPGKDGVGAPAGVINTYYPGIGTATAGATSIPVGAIDVNGAPTAITAGDLLLIIQTQDATINFTNTDAYGDGVGGDVPALAAGGIQPSNGASGFTGGTAGRYEYVVATGSVAAGSVPIIGTNGGGLINSYSSAAATATQGKQAYQVVRVPQYSSATLGSATSSFWNGDTGGIVAYDVAGNLNLTGSINVDGRGFRGGGGRLLNGAVSPNTDYRTLSTLDKNGSKAEGIAGTPRYVINPTTLLLVDNTTEGYPDGSYGRGAPGNAGGGSTDGNSNDNDENSGGGGGSNGGSGGIGGRSWSSNLPTGGFGGAPFPAATNLLVLGGGGGSGTTNNGSFSPPDTDTSGSGLFSSGASGGGLVMLRTNTVSNTGTISANGANARSVTRDGGGGGGAGGSVLVSALSNNLTGLTVNVRGGNGGSAIFNDPHGPGGGGGGGVVVSNPGVTADLQGGIAGVTGIDANPNNGAVAGTGLAVPLAVGVVPGASSGAACVPALTVVKTTSTPTTNPGGTATYTIAVSNGAGLATANNVVINDNSLPTGFTLAAIPAPTITLTGGATRPTTSAPTAGTSNLSWGTFSIPGGGSVQIQFTVNVGAGVANGTYNNPASATYNDPATGGTRTVTYIDNTGEDVTVGLPSSLNLVKRITAINGTNINGFVSDTPTATSNDSDARWPSLNTQYLRGAINAPSVQPNDVIEYTIYFLSNGGRPARNVQLCDRIPANTTFQPDTYGVGNGIVLGWDSTAAILPDPTTSTGPGKVALNNVPDADAGQFLATNVSVTNAPAPCNDGSTNPDGAILVRLGATTDVPFATGSGTPIDSYGFVRFAVRVR</sequence>
<comment type="caution">
    <text evidence="3">The sequence shown here is derived from an EMBL/GenBank/DDBJ whole genome shotgun (WGS) entry which is preliminary data.</text>
</comment>
<dbReference type="Proteomes" id="UP001301388">
    <property type="component" value="Unassembled WGS sequence"/>
</dbReference>
<keyword evidence="4" id="KW-1185">Reference proteome</keyword>
<feature type="compositionally biased region" description="Gly residues" evidence="1">
    <location>
        <begin position="332"/>
        <end position="345"/>
    </location>
</feature>
<dbReference type="InterPro" id="IPR051172">
    <property type="entry name" value="Chlamydia_OmcB"/>
</dbReference>
<feature type="compositionally biased region" description="Polar residues" evidence="1">
    <location>
        <begin position="444"/>
        <end position="456"/>
    </location>
</feature>
<feature type="region of interest" description="Disordered" evidence="1">
    <location>
        <begin position="399"/>
        <end position="425"/>
    </location>
</feature>
<dbReference type="PANTHER" id="PTHR34819">
    <property type="entry name" value="LARGE CYSTEINE-RICH PERIPLASMIC PROTEIN OMCB"/>
    <property type="match status" value="1"/>
</dbReference>
<protein>
    <recommendedName>
        <fullName evidence="2">DUF11 domain-containing protein</fullName>
    </recommendedName>
</protein>
<dbReference type="NCBIfam" id="TIGR01451">
    <property type="entry name" value="B_ant_repeat"/>
    <property type="match status" value="2"/>
</dbReference>
<reference evidence="3 4" key="1">
    <citation type="submission" date="2023-12" db="EMBL/GenBank/DDBJ databases">
        <title>Baltic Sea Cyanobacteria.</title>
        <authorList>
            <person name="Delbaje E."/>
            <person name="Fewer D.P."/>
            <person name="Shishido T.K."/>
        </authorList>
    </citation>
    <scope>NUCLEOTIDE SEQUENCE [LARGE SCALE GENOMIC DNA]</scope>
    <source>
        <strain evidence="3 4">UHCC 0370</strain>
    </source>
</reference>
<feature type="region of interest" description="Disordered" evidence="1">
    <location>
        <begin position="444"/>
        <end position="463"/>
    </location>
</feature>
<name>A0ABU5TMK8_9CYAN</name>
<evidence type="ECO:0000259" key="2">
    <source>
        <dbReference type="Pfam" id="PF01345"/>
    </source>
</evidence>
<organism evidence="3 4">
    <name type="scientific">Pseudanabaena galeata UHCC 0370</name>
    <dbReference type="NCBI Taxonomy" id="3110310"/>
    <lineage>
        <taxon>Bacteria</taxon>
        <taxon>Bacillati</taxon>
        <taxon>Cyanobacteriota</taxon>
        <taxon>Cyanophyceae</taxon>
        <taxon>Pseudanabaenales</taxon>
        <taxon>Pseudanabaenaceae</taxon>
        <taxon>Pseudanabaena</taxon>
    </lineage>
</organism>
<evidence type="ECO:0000256" key="1">
    <source>
        <dbReference type="SAM" id="MobiDB-lite"/>
    </source>
</evidence>
<accession>A0ABU5TMK8</accession>
<proteinExistence type="predicted"/>
<dbReference type="Pfam" id="PF01345">
    <property type="entry name" value="DUF11"/>
    <property type="match status" value="1"/>
</dbReference>
<dbReference type="EMBL" id="JAYGIE010000093">
    <property type="protein sequence ID" value="MEA5479573.1"/>
    <property type="molecule type" value="Genomic_DNA"/>
</dbReference>
<dbReference type="InterPro" id="IPR047589">
    <property type="entry name" value="DUF11_rpt"/>
</dbReference>
<evidence type="ECO:0000313" key="3">
    <source>
        <dbReference type="EMBL" id="MEA5479573.1"/>
    </source>
</evidence>